<dbReference type="Proteomes" id="UP000053664">
    <property type="component" value="Unassembled WGS sequence"/>
</dbReference>
<dbReference type="AlphaFoldDB" id="A0A061H5Z9"/>
<feature type="compositionally biased region" description="Basic and acidic residues" evidence="1">
    <location>
        <begin position="232"/>
        <end position="247"/>
    </location>
</feature>
<dbReference type="OrthoDB" id="2554527at2759"/>
<feature type="region of interest" description="Disordered" evidence="1">
    <location>
        <begin position="24"/>
        <end position="141"/>
    </location>
</feature>
<dbReference type="HOGENOM" id="CLU_059979_0_0_1"/>
<proteinExistence type="predicted"/>
<dbReference type="KEGG" id="pfp:PFL1_04638"/>
<feature type="compositionally biased region" description="Basic and acidic residues" evidence="1">
    <location>
        <begin position="66"/>
        <end position="75"/>
    </location>
</feature>
<gene>
    <name evidence="2" type="ORF">PFL1_04638</name>
</gene>
<accession>A0A061H5Z9</accession>
<feature type="region of interest" description="Disordered" evidence="1">
    <location>
        <begin position="155"/>
        <end position="287"/>
    </location>
</feature>
<dbReference type="InterPro" id="IPR046310">
    <property type="entry name" value="DUF6425"/>
</dbReference>
<evidence type="ECO:0000256" key="1">
    <source>
        <dbReference type="SAM" id="MobiDB-lite"/>
    </source>
</evidence>
<dbReference type="RefSeq" id="XP_007880355.1">
    <property type="nucleotide sequence ID" value="XM_007882164.1"/>
</dbReference>
<feature type="compositionally biased region" description="Polar residues" evidence="1">
    <location>
        <begin position="155"/>
        <end position="175"/>
    </location>
</feature>
<sequence>MFSPAARNLVSRHLGAGVASIPARRGLHTSLRVANNEPKFKREGPAASPLDPNKFDNQANSPGYYEAHKYKEQARADPNPTAPLQNRAAEPEPETPHGQSGSFSDHRGGGPRVDGEALTGSEEAPETRTHRRAAQKIKNAAKTIIGQRSLFTSAYQHNLKPTQGARNTPAKTSDGSVGEHPGYTTADAPVSSRDPKDMPPPPPGAMPSSTIQNASTKAAPPHPDVHGLATGAEKEGVDSILPEDRSQKTWGMNARSAQFNETEGKRNPVLHGGSNEGGFKGDGSSRT</sequence>
<protein>
    <submittedName>
        <fullName evidence="2">Uncharacterized protein</fullName>
    </submittedName>
</protein>
<evidence type="ECO:0000313" key="3">
    <source>
        <dbReference type="Proteomes" id="UP000053664"/>
    </source>
</evidence>
<name>A0A061H5Z9_9BASI</name>
<dbReference type="GeneID" id="19318739"/>
<organism evidence="2 3">
    <name type="scientific">Pseudozyma flocculosa PF-1</name>
    <dbReference type="NCBI Taxonomy" id="1277687"/>
    <lineage>
        <taxon>Eukaryota</taxon>
        <taxon>Fungi</taxon>
        <taxon>Dikarya</taxon>
        <taxon>Basidiomycota</taxon>
        <taxon>Ustilaginomycotina</taxon>
        <taxon>Ustilaginomycetes</taxon>
        <taxon>Ustilaginales</taxon>
        <taxon>Ustilaginaceae</taxon>
        <taxon>Pseudozyma</taxon>
    </lineage>
</organism>
<reference evidence="2 3" key="1">
    <citation type="journal article" date="2013" name="Plant Cell">
        <title>The transition from a phytopathogenic smut ancestor to an anamorphic biocontrol agent deciphered by comparative whole-genome analysis.</title>
        <authorList>
            <person name="Lefebvre F."/>
            <person name="Joly D.L."/>
            <person name="Labbe C."/>
            <person name="Teichmann B."/>
            <person name="Linning R."/>
            <person name="Belzile F."/>
            <person name="Bakkeren G."/>
            <person name="Belanger R.R."/>
        </authorList>
    </citation>
    <scope>NUCLEOTIDE SEQUENCE [LARGE SCALE GENOMIC DNA]</scope>
    <source>
        <strain evidence="2 3">PF-1</strain>
    </source>
</reference>
<dbReference type="eggNOG" id="ENOG502TF9Z">
    <property type="taxonomic scope" value="Eukaryota"/>
</dbReference>
<dbReference type="Pfam" id="PF19989">
    <property type="entry name" value="DUF6425"/>
    <property type="match status" value="1"/>
</dbReference>
<dbReference type="EMBL" id="KE361637">
    <property type="protein sequence ID" value="EPQ27894.1"/>
    <property type="molecule type" value="Genomic_DNA"/>
</dbReference>
<evidence type="ECO:0000313" key="2">
    <source>
        <dbReference type="EMBL" id="EPQ27894.1"/>
    </source>
</evidence>